<protein>
    <submittedName>
        <fullName evidence="7">Uncharacterized protein</fullName>
    </submittedName>
</protein>
<dbReference type="GO" id="GO:0003677">
    <property type="term" value="F:DNA binding"/>
    <property type="evidence" value="ECO:0007669"/>
    <property type="project" value="InterPro"/>
</dbReference>
<accession>A0A915HMQ9</accession>
<comment type="subcellular location">
    <subcellularLocation>
        <location evidence="1">Nucleus</location>
        <location evidence="1">Nucleolus</location>
    </subcellularLocation>
</comment>
<dbReference type="GO" id="GO:0005730">
    <property type="term" value="C:nucleolus"/>
    <property type="evidence" value="ECO:0007669"/>
    <property type="project" value="UniProtKB-SubCell"/>
</dbReference>
<dbReference type="GO" id="GO:0000428">
    <property type="term" value="C:DNA-directed RNA polymerase complex"/>
    <property type="evidence" value="ECO:0007669"/>
    <property type="project" value="UniProtKB-KW"/>
</dbReference>
<dbReference type="AlphaFoldDB" id="A0A915HMQ9"/>
<dbReference type="GO" id="GO:0006351">
    <property type="term" value="P:DNA-templated transcription"/>
    <property type="evidence" value="ECO:0007669"/>
    <property type="project" value="InterPro"/>
</dbReference>
<keyword evidence="3" id="KW-0240">DNA-directed RNA polymerase</keyword>
<dbReference type="InterPro" id="IPR009668">
    <property type="entry name" value="RNA_pol-assoc_fac_A49-like"/>
</dbReference>
<evidence type="ECO:0000256" key="5">
    <source>
        <dbReference type="ARBA" id="ARBA00023242"/>
    </source>
</evidence>
<proteinExistence type="inferred from homology"/>
<evidence type="ECO:0000256" key="2">
    <source>
        <dbReference type="ARBA" id="ARBA00009430"/>
    </source>
</evidence>
<evidence type="ECO:0000256" key="4">
    <source>
        <dbReference type="ARBA" id="ARBA00023163"/>
    </source>
</evidence>
<reference evidence="7" key="1">
    <citation type="submission" date="2022-11" db="UniProtKB">
        <authorList>
            <consortium name="WormBaseParasite"/>
        </authorList>
    </citation>
    <scope>IDENTIFICATION</scope>
</reference>
<organism evidence="6 7">
    <name type="scientific">Romanomermis culicivorax</name>
    <name type="common">Nematode worm</name>
    <dbReference type="NCBI Taxonomy" id="13658"/>
    <lineage>
        <taxon>Eukaryota</taxon>
        <taxon>Metazoa</taxon>
        <taxon>Ecdysozoa</taxon>
        <taxon>Nematoda</taxon>
        <taxon>Enoplea</taxon>
        <taxon>Dorylaimia</taxon>
        <taxon>Mermithida</taxon>
        <taxon>Mermithoidea</taxon>
        <taxon>Mermithidae</taxon>
        <taxon>Romanomermis</taxon>
    </lineage>
</organism>
<dbReference type="OMA" id="KLICFEN"/>
<comment type="similarity">
    <text evidence="2">Belongs to the eukaryotic RPA49/POLR1E RNA polymerase subunit family.</text>
</comment>
<dbReference type="WBParaSite" id="nRc.2.0.1.t03243-RA">
    <property type="protein sequence ID" value="nRc.2.0.1.t03243-RA"/>
    <property type="gene ID" value="nRc.2.0.1.g03243"/>
</dbReference>
<keyword evidence="4" id="KW-0804">Transcription</keyword>
<dbReference type="Pfam" id="PF06870">
    <property type="entry name" value="RNA_pol_I_A49"/>
    <property type="match status" value="1"/>
</dbReference>
<evidence type="ECO:0000313" key="7">
    <source>
        <dbReference type="WBParaSite" id="nRc.2.0.1.t03243-RA"/>
    </source>
</evidence>
<sequence>MTSEDNFIVATFNHCGGSTVALDILKPGSNVTIEKSKIKNKSDKLSRQKRHHTYNYKMTIADRPIGYNGRAFGTHIHGRHAEEAPKIGSEWILALRSKNTGHIIYKPAKFLTFSPNMELVEDNDAVIVDKDGYGDLKRKLTLHFGSKKKKRALETHLSNSLHNDSLTDIVNVSVTKVKKDETLGHENGGTEFSGTPRKNPASSVLPAFNPNATTPAEIFDVNDIVSPDECLLLEADARIFAELSHKDRKEAGYADYICELASSFPSQQAPRELRSVYLLYFNYLTKLYQVSTKRRNFELKLLEMELKSDNAEFNRRLLSKYAEEEQFKRGKSYRVFAAGKDKILAHSIVLYLNLNNFSFTLSKLCHLLPGVQEGKLTTICNLLGCKVKKFATTNEKIISLVKPPPEKIHSMRSSSKRR</sequence>
<dbReference type="PANTHER" id="PTHR14440">
    <property type="entry name" value="DNA-DIRECTED RNA POLYMERASE I SUBUNIT RPA49"/>
    <property type="match status" value="1"/>
</dbReference>
<dbReference type="Proteomes" id="UP000887565">
    <property type="component" value="Unplaced"/>
</dbReference>
<keyword evidence="6" id="KW-1185">Reference proteome</keyword>
<evidence type="ECO:0000313" key="6">
    <source>
        <dbReference type="Proteomes" id="UP000887565"/>
    </source>
</evidence>
<evidence type="ECO:0000256" key="3">
    <source>
        <dbReference type="ARBA" id="ARBA00022478"/>
    </source>
</evidence>
<keyword evidence="5" id="KW-0539">Nucleus</keyword>
<evidence type="ECO:0000256" key="1">
    <source>
        <dbReference type="ARBA" id="ARBA00004604"/>
    </source>
</evidence>
<name>A0A915HMQ9_ROMCU</name>